<protein>
    <submittedName>
        <fullName evidence="1">Uncharacterized protein</fullName>
    </submittedName>
</protein>
<name>A0ACB8BXB4_9AGAM</name>
<dbReference type="EMBL" id="MU266333">
    <property type="protein sequence ID" value="KAH7930294.1"/>
    <property type="molecule type" value="Genomic_DNA"/>
</dbReference>
<evidence type="ECO:0000313" key="2">
    <source>
        <dbReference type="Proteomes" id="UP000790709"/>
    </source>
</evidence>
<comment type="caution">
    <text evidence="1">The sequence shown here is derived from an EMBL/GenBank/DDBJ whole genome shotgun (WGS) entry which is preliminary data.</text>
</comment>
<gene>
    <name evidence="1" type="ORF">BV22DRAFT_1028523</name>
</gene>
<evidence type="ECO:0000313" key="1">
    <source>
        <dbReference type="EMBL" id="KAH7930294.1"/>
    </source>
</evidence>
<sequence length="113" mass="12359">MHPFCPPDFIIRVPHASRHFVRRAFIPSEEEFWHSPSMHGRGVQFCLAVAPYALCFASACPKFAGEGLVDSVGQVFWSDESVGLVVEGNKGAHLGVMLSPCFGRDTSSAGKFF</sequence>
<dbReference type="Proteomes" id="UP000790709">
    <property type="component" value="Unassembled WGS sequence"/>
</dbReference>
<keyword evidence="2" id="KW-1185">Reference proteome</keyword>
<organism evidence="1 2">
    <name type="scientific">Leucogyrophana mollusca</name>
    <dbReference type="NCBI Taxonomy" id="85980"/>
    <lineage>
        <taxon>Eukaryota</taxon>
        <taxon>Fungi</taxon>
        <taxon>Dikarya</taxon>
        <taxon>Basidiomycota</taxon>
        <taxon>Agaricomycotina</taxon>
        <taxon>Agaricomycetes</taxon>
        <taxon>Agaricomycetidae</taxon>
        <taxon>Boletales</taxon>
        <taxon>Boletales incertae sedis</taxon>
        <taxon>Leucogyrophana</taxon>
    </lineage>
</organism>
<accession>A0ACB8BXB4</accession>
<reference evidence="1" key="1">
    <citation type="journal article" date="2021" name="New Phytol.">
        <title>Evolutionary innovations through gain and loss of genes in the ectomycorrhizal Boletales.</title>
        <authorList>
            <person name="Wu G."/>
            <person name="Miyauchi S."/>
            <person name="Morin E."/>
            <person name="Kuo A."/>
            <person name="Drula E."/>
            <person name="Varga T."/>
            <person name="Kohler A."/>
            <person name="Feng B."/>
            <person name="Cao Y."/>
            <person name="Lipzen A."/>
            <person name="Daum C."/>
            <person name="Hundley H."/>
            <person name="Pangilinan J."/>
            <person name="Johnson J."/>
            <person name="Barry K."/>
            <person name="LaButti K."/>
            <person name="Ng V."/>
            <person name="Ahrendt S."/>
            <person name="Min B."/>
            <person name="Choi I.G."/>
            <person name="Park H."/>
            <person name="Plett J.M."/>
            <person name="Magnuson J."/>
            <person name="Spatafora J.W."/>
            <person name="Nagy L.G."/>
            <person name="Henrissat B."/>
            <person name="Grigoriev I.V."/>
            <person name="Yang Z.L."/>
            <person name="Xu J."/>
            <person name="Martin F.M."/>
        </authorList>
    </citation>
    <scope>NUCLEOTIDE SEQUENCE</scope>
    <source>
        <strain evidence="1">KUC20120723A-06</strain>
    </source>
</reference>
<proteinExistence type="predicted"/>